<comment type="caution">
    <text evidence="2">The sequence shown here is derived from an EMBL/GenBank/DDBJ whole genome shotgun (WGS) entry which is preliminary data.</text>
</comment>
<evidence type="ECO:0000313" key="2">
    <source>
        <dbReference type="EMBL" id="RDI74263.1"/>
    </source>
</evidence>
<dbReference type="Pfam" id="PF00535">
    <property type="entry name" value="Glycos_transf_2"/>
    <property type="match status" value="1"/>
</dbReference>
<keyword evidence="2" id="KW-0808">Transferase</keyword>
<dbReference type="InterPro" id="IPR001173">
    <property type="entry name" value="Glyco_trans_2-like"/>
</dbReference>
<dbReference type="EMBL" id="QQZY01000004">
    <property type="protein sequence ID" value="RDI74263.1"/>
    <property type="molecule type" value="Genomic_DNA"/>
</dbReference>
<dbReference type="Proteomes" id="UP000254134">
    <property type="component" value="Unassembled WGS sequence"/>
</dbReference>
<dbReference type="InterPro" id="IPR050834">
    <property type="entry name" value="Glycosyltransf_2"/>
</dbReference>
<reference evidence="3" key="2">
    <citation type="journal article" date="2019" name="MicrobiologyOpen">
        <title>High-quality draft genome sequence of Gaiella occulta isolated from a 150 meter deep mineral water borehole and comparison with the genome sequences of other deep-branching lineages of the phylum Actinobacteria.</title>
        <authorList>
            <person name="Severino R."/>
            <person name="Froufe H.J.C."/>
            <person name="Barroso C."/>
            <person name="Albuquerque L."/>
            <person name="Lobo-da-Cunha A."/>
            <person name="da Costa M.S."/>
            <person name="Egas C."/>
        </authorList>
    </citation>
    <scope>NUCLEOTIDE SEQUENCE [LARGE SCALE GENOMIC DNA]</scope>
    <source>
        <strain evidence="3">F2-233</strain>
    </source>
</reference>
<keyword evidence="3" id="KW-1185">Reference proteome</keyword>
<sequence>MRGTLAPLVAPTSTPLVSVLVTARDNERHVGAALTSVLRQTLTSLELLVVDDGSADATPAIVESLRDERLRFVRFPESRGISARRNELLERARGRYVAPLDADDVWLPDRLERHVRLLESRPDLVAVGSDVLVVDDGVGVGRYFRLPRSDAAIRWNCLFTSPLIHSASTIRASAFHDGVRYDPAYPLAQDYDLWTKLLRRGRSENLAVPLTLYRVHSAQASQRRACERRAEQERIGLRAIEDPAGGHGPTGDRARLAWCLGAAMAVADEELEDAIDAYRELFARIESAYRGTSGLREARRIAATTLLRRAGLAADAAAWALRRAALAIDRRVTVSAVAVRAANIAAGRRYRRPAARLLADLAEA</sequence>
<dbReference type="SUPFAM" id="SSF53448">
    <property type="entry name" value="Nucleotide-diphospho-sugar transferases"/>
    <property type="match status" value="1"/>
</dbReference>
<protein>
    <submittedName>
        <fullName evidence="2">Glycosyl transferase family 2</fullName>
    </submittedName>
</protein>
<evidence type="ECO:0000259" key="1">
    <source>
        <dbReference type="Pfam" id="PF00535"/>
    </source>
</evidence>
<dbReference type="Gene3D" id="3.90.550.10">
    <property type="entry name" value="Spore Coat Polysaccharide Biosynthesis Protein SpsA, Chain A"/>
    <property type="match status" value="1"/>
</dbReference>
<dbReference type="CDD" id="cd00761">
    <property type="entry name" value="Glyco_tranf_GTA_type"/>
    <property type="match status" value="1"/>
</dbReference>
<dbReference type="PANTHER" id="PTHR43685:SF2">
    <property type="entry name" value="GLYCOSYLTRANSFERASE 2-LIKE DOMAIN-CONTAINING PROTEIN"/>
    <property type="match status" value="1"/>
</dbReference>
<proteinExistence type="predicted"/>
<organism evidence="2 3">
    <name type="scientific">Gaiella occulta</name>
    <dbReference type="NCBI Taxonomy" id="1002870"/>
    <lineage>
        <taxon>Bacteria</taxon>
        <taxon>Bacillati</taxon>
        <taxon>Actinomycetota</taxon>
        <taxon>Thermoleophilia</taxon>
        <taxon>Gaiellales</taxon>
        <taxon>Gaiellaceae</taxon>
        <taxon>Gaiella</taxon>
    </lineage>
</organism>
<gene>
    <name evidence="2" type="ORF">Gocc_1839</name>
</gene>
<evidence type="ECO:0000313" key="3">
    <source>
        <dbReference type="Proteomes" id="UP000254134"/>
    </source>
</evidence>
<name>A0A7M2YVV0_9ACTN</name>
<dbReference type="GO" id="GO:0016740">
    <property type="term" value="F:transferase activity"/>
    <property type="evidence" value="ECO:0007669"/>
    <property type="project" value="UniProtKB-KW"/>
</dbReference>
<dbReference type="InterPro" id="IPR029044">
    <property type="entry name" value="Nucleotide-diphossugar_trans"/>
</dbReference>
<accession>A0A7M2YVV0</accession>
<reference evidence="2 3" key="1">
    <citation type="submission" date="2018-07" db="EMBL/GenBank/DDBJ databases">
        <title>High-quality-draft genome sequence of Gaiella occulta.</title>
        <authorList>
            <person name="Severino R."/>
            <person name="Froufe H.J.C."/>
            <person name="Rainey F.A."/>
            <person name="Barroso C."/>
            <person name="Albuquerque L."/>
            <person name="Lobo-Da-Cunha A."/>
            <person name="Da Costa M.S."/>
            <person name="Egas C."/>
        </authorList>
    </citation>
    <scope>NUCLEOTIDE SEQUENCE [LARGE SCALE GENOMIC DNA]</scope>
    <source>
        <strain evidence="2 3">F2-233</strain>
    </source>
</reference>
<dbReference type="AlphaFoldDB" id="A0A7M2YVV0"/>
<dbReference type="PANTHER" id="PTHR43685">
    <property type="entry name" value="GLYCOSYLTRANSFERASE"/>
    <property type="match status" value="1"/>
</dbReference>
<feature type="domain" description="Glycosyltransferase 2-like" evidence="1">
    <location>
        <begin position="18"/>
        <end position="131"/>
    </location>
</feature>
<dbReference type="OrthoDB" id="153025at2"/>